<dbReference type="EMBL" id="DTMM01000234">
    <property type="protein sequence ID" value="HFT94402.1"/>
    <property type="molecule type" value="Genomic_DNA"/>
</dbReference>
<organism evidence="2">
    <name type="scientific">Leptospirillum ferriphilum</name>
    <dbReference type="NCBI Taxonomy" id="178606"/>
    <lineage>
        <taxon>Bacteria</taxon>
        <taxon>Pseudomonadati</taxon>
        <taxon>Nitrospirota</taxon>
        <taxon>Nitrospiria</taxon>
        <taxon>Nitrospirales</taxon>
        <taxon>Nitrospiraceae</taxon>
        <taxon>Leptospirillum</taxon>
    </lineage>
</organism>
<evidence type="ECO:0000259" key="1">
    <source>
        <dbReference type="PROSITE" id="PS50943"/>
    </source>
</evidence>
<name>A0A7C3LTV9_9BACT</name>
<evidence type="ECO:0000313" key="2">
    <source>
        <dbReference type="EMBL" id="HFT94402.1"/>
    </source>
</evidence>
<dbReference type="GO" id="GO:0003677">
    <property type="term" value="F:DNA binding"/>
    <property type="evidence" value="ECO:0007669"/>
    <property type="project" value="InterPro"/>
</dbReference>
<dbReference type="PROSITE" id="PS50943">
    <property type="entry name" value="HTH_CROC1"/>
    <property type="match status" value="1"/>
</dbReference>
<dbReference type="InterPro" id="IPR001387">
    <property type="entry name" value="Cro/C1-type_HTH"/>
</dbReference>
<dbReference type="InterPro" id="IPR010982">
    <property type="entry name" value="Lambda_DNA-bd_dom_sf"/>
</dbReference>
<proteinExistence type="predicted"/>
<dbReference type="CDD" id="cd00093">
    <property type="entry name" value="HTH_XRE"/>
    <property type="match status" value="1"/>
</dbReference>
<dbReference type="AlphaFoldDB" id="A0A7C3LTV9"/>
<dbReference type="SMART" id="SM00530">
    <property type="entry name" value="HTH_XRE"/>
    <property type="match status" value="1"/>
</dbReference>
<dbReference type="Pfam" id="PF01381">
    <property type="entry name" value="HTH_3"/>
    <property type="match status" value="1"/>
</dbReference>
<protein>
    <submittedName>
        <fullName evidence="2">XRE family transcriptional regulator</fullName>
    </submittedName>
</protein>
<feature type="domain" description="HTH cro/C1-type" evidence="1">
    <location>
        <begin position="9"/>
        <end position="42"/>
    </location>
</feature>
<comment type="caution">
    <text evidence="2">The sequence shown here is derived from an EMBL/GenBank/DDBJ whole genome shotgun (WGS) entry which is preliminary data.</text>
</comment>
<dbReference type="Gene3D" id="1.10.260.40">
    <property type="entry name" value="lambda repressor-like DNA-binding domains"/>
    <property type="match status" value="1"/>
</dbReference>
<gene>
    <name evidence="2" type="ORF">ENX03_10870</name>
</gene>
<reference evidence="2" key="1">
    <citation type="journal article" date="2020" name="mSystems">
        <title>Genome- and Community-Level Interaction Insights into Carbon Utilization and Element Cycling Functions of Hydrothermarchaeota in Hydrothermal Sediment.</title>
        <authorList>
            <person name="Zhou Z."/>
            <person name="Liu Y."/>
            <person name="Xu W."/>
            <person name="Pan J."/>
            <person name="Luo Z.H."/>
            <person name="Li M."/>
        </authorList>
    </citation>
    <scope>NUCLEOTIDE SEQUENCE [LARGE SCALE GENOMIC DNA]</scope>
    <source>
        <strain evidence="2">SpSt-902</strain>
    </source>
</reference>
<dbReference type="SUPFAM" id="SSF47413">
    <property type="entry name" value="lambda repressor-like DNA-binding domains"/>
    <property type="match status" value="1"/>
</dbReference>
<accession>A0A7C3LTV9</accession>
<sequence length="65" mass="7436">MHPEGVKKIRLALVRKGWNQADLACRLGITPAYFSQIMNGRRTGVRVRRRIPLILGISARHIEDE</sequence>